<evidence type="ECO:0000313" key="1">
    <source>
        <dbReference type="EMBL" id="CAJ1941328.1"/>
    </source>
</evidence>
<protein>
    <submittedName>
        <fullName evidence="1">Uncharacterized protein</fullName>
    </submittedName>
</protein>
<accession>A0AA86VG95</accession>
<proteinExistence type="predicted"/>
<gene>
    <name evidence="1" type="ORF">AYBTSS11_LOCUS10205</name>
</gene>
<dbReference type="Gramene" id="rna-AYBTSS11_LOCUS10205">
    <property type="protein sequence ID" value="CAJ1941328.1"/>
    <property type="gene ID" value="gene-AYBTSS11_LOCUS10205"/>
</dbReference>
<reference evidence="1" key="1">
    <citation type="submission" date="2023-10" db="EMBL/GenBank/DDBJ databases">
        <authorList>
            <person name="Domelevo Entfellner J.-B."/>
        </authorList>
    </citation>
    <scope>NUCLEOTIDE SEQUENCE</scope>
</reference>
<dbReference type="EMBL" id="OY731400">
    <property type="protein sequence ID" value="CAJ1941328.1"/>
    <property type="molecule type" value="Genomic_DNA"/>
</dbReference>
<organism evidence="1 2">
    <name type="scientific">Sphenostylis stenocarpa</name>
    <dbReference type="NCBI Taxonomy" id="92480"/>
    <lineage>
        <taxon>Eukaryota</taxon>
        <taxon>Viridiplantae</taxon>
        <taxon>Streptophyta</taxon>
        <taxon>Embryophyta</taxon>
        <taxon>Tracheophyta</taxon>
        <taxon>Spermatophyta</taxon>
        <taxon>Magnoliopsida</taxon>
        <taxon>eudicotyledons</taxon>
        <taxon>Gunneridae</taxon>
        <taxon>Pentapetalae</taxon>
        <taxon>rosids</taxon>
        <taxon>fabids</taxon>
        <taxon>Fabales</taxon>
        <taxon>Fabaceae</taxon>
        <taxon>Papilionoideae</taxon>
        <taxon>50 kb inversion clade</taxon>
        <taxon>NPAAA clade</taxon>
        <taxon>indigoferoid/millettioid clade</taxon>
        <taxon>Phaseoleae</taxon>
        <taxon>Sphenostylis</taxon>
    </lineage>
</organism>
<sequence length="69" mass="7858">MMLGTAPTTMCVEGDKHVSAVACLVMVVAESFFMKLAWSNRVHHKDSEPYLPAKKDAKNYRRIISKECW</sequence>
<evidence type="ECO:0000313" key="2">
    <source>
        <dbReference type="Proteomes" id="UP001189624"/>
    </source>
</evidence>
<dbReference type="Proteomes" id="UP001189624">
    <property type="component" value="Chromosome 3"/>
</dbReference>
<dbReference type="AlphaFoldDB" id="A0AA86VG95"/>
<name>A0AA86VG95_9FABA</name>
<keyword evidence="2" id="KW-1185">Reference proteome</keyword>